<comment type="caution">
    <text evidence="8">The sequence shown here is derived from an EMBL/GenBank/DDBJ whole genome shotgun (WGS) entry which is preliminary data.</text>
</comment>
<dbReference type="GO" id="GO:0000139">
    <property type="term" value="C:Golgi membrane"/>
    <property type="evidence" value="ECO:0007669"/>
    <property type="project" value="TreeGrafter"/>
</dbReference>
<keyword evidence="9" id="KW-1185">Reference proteome</keyword>
<dbReference type="PANTHER" id="PTHR10743">
    <property type="entry name" value="PROTEIN RER1"/>
    <property type="match status" value="1"/>
</dbReference>
<evidence type="ECO:0000256" key="2">
    <source>
        <dbReference type="ARBA" id="ARBA00006070"/>
    </source>
</evidence>
<dbReference type="PIRSF" id="PIRSF016013">
    <property type="entry name" value="AtER_Rer1p"/>
    <property type="match status" value="1"/>
</dbReference>
<dbReference type="GO" id="GO:0006890">
    <property type="term" value="P:retrograde vesicle-mediated transport, Golgi to endoplasmic reticulum"/>
    <property type="evidence" value="ECO:0007669"/>
    <property type="project" value="TreeGrafter"/>
</dbReference>
<comment type="function">
    <text evidence="6">Involved in the retrieval of endoplasmic reticulum membrane proteins from the early Golgi compartment.</text>
</comment>
<keyword evidence="5 6" id="KW-0472">Membrane</keyword>
<name>A0A4T0X6F5_9ASCO</name>
<evidence type="ECO:0000313" key="9">
    <source>
        <dbReference type="Proteomes" id="UP000307173"/>
    </source>
</evidence>
<evidence type="ECO:0000256" key="7">
    <source>
        <dbReference type="SAM" id="Phobius"/>
    </source>
</evidence>
<dbReference type="Pfam" id="PF03248">
    <property type="entry name" value="Rer1"/>
    <property type="match status" value="1"/>
</dbReference>
<sequence>MDFQDNNGEDGLFDVYRHKVEVEYRRFLDYITPHVVSRWIVTYVLITLFMARIIFSEGWYIVCYTWAIFMLNMFLKFLTPKFDPSIEQDMQNDSVEAGTNQMDENDDEFKPFIRRLPEFRFWLKSTVSTITALFCSFFTIFDVPVFWPILVAYFIILFLLTMRRQIQHMLKYKYVPFDLGKAKYGSK</sequence>
<feature type="transmembrane region" description="Helical" evidence="7">
    <location>
        <begin position="145"/>
        <end position="162"/>
    </location>
</feature>
<evidence type="ECO:0000256" key="4">
    <source>
        <dbReference type="ARBA" id="ARBA00022989"/>
    </source>
</evidence>
<evidence type="ECO:0000256" key="3">
    <source>
        <dbReference type="ARBA" id="ARBA00022692"/>
    </source>
</evidence>
<dbReference type="OrthoDB" id="448250at2759"/>
<accession>A0A4T0X6F5</accession>
<comment type="subcellular location">
    <subcellularLocation>
        <location evidence="1">Membrane</location>
        <topology evidence="1">Multi-pass membrane protein</topology>
    </subcellularLocation>
</comment>
<proteinExistence type="inferred from homology"/>
<keyword evidence="4 7" id="KW-1133">Transmembrane helix</keyword>
<feature type="transmembrane region" description="Helical" evidence="7">
    <location>
        <begin position="121"/>
        <end position="139"/>
    </location>
</feature>
<evidence type="ECO:0000256" key="5">
    <source>
        <dbReference type="ARBA" id="ARBA00023136"/>
    </source>
</evidence>
<dbReference type="GO" id="GO:0006621">
    <property type="term" value="P:protein retention in ER lumen"/>
    <property type="evidence" value="ECO:0007669"/>
    <property type="project" value="TreeGrafter"/>
</dbReference>
<protein>
    <recommendedName>
        <fullName evidence="6">Protein RER1</fullName>
    </recommendedName>
</protein>
<gene>
    <name evidence="8" type="ORF">CANINC_000505</name>
</gene>
<dbReference type="AlphaFoldDB" id="A0A4T0X6F5"/>
<dbReference type="PANTHER" id="PTHR10743:SF0">
    <property type="entry name" value="PROTEIN RER1"/>
    <property type="match status" value="1"/>
</dbReference>
<dbReference type="Proteomes" id="UP000307173">
    <property type="component" value="Unassembled WGS sequence"/>
</dbReference>
<dbReference type="EMBL" id="SELW01000088">
    <property type="protein sequence ID" value="TID30913.1"/>
    <property type="molecule type" value="Genomic_DNA"/>
</dbReference>
<organism evidence="8 9">
    <name type="scientific">Pichia inconspicua</name>
    <dbReference type="NCBI Taxonomy" id="52247"/>
    <lineage>
        <taxon>Eukaryota</taxon>
        <taxon>Fungi</taxon>
        <taxon>Dikarya</taxon>
        <taxon>Ascomycota</taxon>
        <taxon>Saccharomycotina</taxon>
        <taxon>Pichiomycetes</taxon>
        <taxon>Pichiales</taxon>
        <taxon>Pichiaceae</taxon>
        <taxon>Pichia</taxon>
    </lineage>
</organism>
<feature type="transmembrane region" description="Helical" evidence="7">
    <location>
        <begin position="35"/>
        <end position="53"/>
    </location>
</feature>
<evidence type="ECO:0000256" key="6">
    <source>
        <dbReference type="PIRNR" id="PIRNR016013"/>
    </source>
</evidence>
<reference evidence="8 9" key="1">
    <citation type="journal article" date="2019" name="Front. Genet.">
        <title>Whole-Genome Sequencing of the Opportunistic Yeast Pathogen Candida inconspicua Uncovers Its Hybrid Origin.</title>
        <authorList>
            <person name="Mixao V."/>
            <person name="Hansen A.P."/>
            <person name="Saus E."/>
            <person name="Boekhout T."/>
            <person name="Lass-Florl C."/>
            <person name="Gabaldon T."/>
        </authorList>
    </citation>
    <scope>NUCLEOTIDE SEQUENCE [LARGE SCALE GENOMIC DNA]</scope>
    <source>
        <strain evidence="8 9">CBS 180</strain>
    </source>
</reference>
<keyword evidence="3 7" id="KW-0812">Transmembrane</keyword>
<dbReference type="STRING" id="52247.A0A4T0X6F5"/>
<dbReference type="GO" id="GO:0005783">
    <property type="term" value="C:endoplasmic reticulum"/>
    <property type="evidence" value="ECO:0007669"/>
    <property type="project" value="GOC"/>
</dbReference>
<dbReference type="InterPro" id="IPR004932">
    <property type="entry name" value="Rer1"/>
</dbReference>
<evidence type="ECO:0000313" key="8">
    <source>
        <dbReference type="EMBL" id="TID30913.1"/>
    </source>
</evidence>
<feature type="transmembrane region" description="Helical" evidence="7">
    <location>
        <begin position="59"/>
        <end position="78"/>
    </location>
</feature>
<evidence type="ECO:0000256" key="1">
    <source>
        <dbReference type="ARBA" id="ARBA00004141"/>
    </source>
</evidence>
<comment type="similarity">
    <text evidence="2 6">Belongs to the RER1 family.</text>
</comment>